<evidence type="ECO:0000313" key="4">
    <source>
        <dbReference type="Proteomes" id="UP000236584"/>
    </source>
</evidence>
<dbReference type="EMBL" id="CP026309">
    <property type="protein sequence ID" value="AUV81506.1"/>
    <property type="molecule type" value="Genomic_DNA"/>
</dbReference>
<dbReference type="InterPro" id="IPR055685">
    <property type="entry name" value="DUF7261"/>
</dbReference>
<feature type="region of interest" description="Disordered" evidence="1">
    <location>
        <begin position="1"/>
        <end position="34"/>
    </location>
</feature>
<feature type="transmembrane region" description="Helical" evidence="2">
    <location>
        <begin position="43"/>
        <end position="67"/>
    </location>
</feature>
<proteinExistence type="predicted"/>
<keyword evidence="2" id="KW-1133">Transmembrane helix</keyword>
<name>A0A2I8VHU8_9EURY</name>
<gene>
    <name evidence="3" type="ORF">C2R22_07435</name>
</gene>
<evidence type="ECO:0000256" key="1">
    <source>
        <dbReference type="SAM" id="MobiDB-lite"/>
    </source>
</evidence>
<organism evidence="3 4">
    <name type="scientific">Salinigranum rubrum</name>
    <dbReference type="NCBI Taxonomy" id="755307"/>
    <lineage>
        <taxon>Archaea</taxon>
        <taxon>Methanobacteriati</taxon>
        <taxon>Methanobacteriota</taxon>
        <taxon>Stenosarchaea group</taxon>
        <taxon>Halobacteria</taxon>
        <taxon>Halobacteriales</taxon>
        <taxon>Haloferacaceae</taxon>
        <taxon>Salinigranum</taxon>
    </lineage>
</organism>
<keyword evidence="2" id="KW-0812">Transmembrane</keyword>
<accession>A0A2I8VHU8</accession>
<evidence type="ECO:0000313" key="3">
    <source>
        <dbReference type="EMBL" id="AUV81506.1"/>
    </source>
</evidence>
<reference evidence="3 4" key="1">
    <citation type="submission" date="2018-01" db="EMBL/GenBank/DDBJ databases">
        <title>Complete genome sequence of Salinigranum rubrum GX10T, an extremely halophilic archaeon isolated from a marine solar saltern.</title>
        <authorList>
            <person name="Han S."/>
        </authorList>
    </citation>
    <scope>NUCLEOTIDE SEQUENCE [LARGE SCALE GENOMIC DNA]</scope>
    <source>
        <strain evidence="3 4">GX10</strain>
    </source>
</reference>
<sequence length="362" mass="39221">MRRPPTRPRRQRASSDGSDGTGGRSRRRGRGRNSDFDDDRGQLFLVGALSLAVLFVGFALLLNTAIYTENLATRNTDPGTDPSISYRAAAEDAARELMIRENRNGTDPTWDENTQWYESSVEAWSDSAGLHAARRARVASVAVDSTNGTRFQQTNASRNLTNRNYAADWTLGNNPSAVRDASLTINADSLPETNRSNVLGLTLGFDDPYAVAFDDTDGGNTWHVYVYDDSDTGGDDVTVLVDDGTTEQECTHVGPAAHVDLSNGSINGSACSAFALLDLPDDAVDDEDIRLRFENGDQATGTYDIKVAEGADISGNVYDNEADDDGAAFATAIIYDADVTITYESTDVSYRTTVRIAPEEIR</sequence>
<dbReference type="Pfam" id="PF23922">
    <property type="entry name" value="DUF7261"/>
    <property type="match status" value="1"/>
</dbReference>
<dbReference type="Proteomes" id="UP000236584">
    <property type="component" value="Chromosome"/>
</dbReference>
<keyword evidence="4" id="KW-1185">Reference proteome</keyword>
<dbReference type="KEGG" id="srub:C2R22_07435"/>
<feature type="compositionally biased region" description="Basic residues" evidence="1">
    <location>
        <begin position="1"/>
        <end position="12"/>
    </location>
</feature>
<protein>
    <submittedName>
        <fullName evidence="3">Uncharacterized protein</fullName>
    </submittedName>
</protein>
<evidence type="ECO:0000256" key="2">
    <source>
        <dbReference type="SAM" id="Phobius"/>
    </source>
</evidence>
<dbReference type="AlphaFoldDB" id="A0A2I8VHU8"/>
<keyword evidence="2" id="KW-0472">Membrane</keyword>